<keyword evidence="2" id="KW-0963">Cytoplasm</keyword>
<dbReference type="PROSITE" id="PS00041">
    <property type="entry name" value="HTH_ARAC_FAMILY_1"/>
    <property type="match status" value="1"/>
</dbReference>
<organism evidence="11 12">
    <name type="scientific">Paenibacillus eucommiae</name>
    <dbReference type="NCBI Taxonomy" id="1355755"/>
    <lineage>
        <taxon>Bacteria</taxon>
        <taxon>Bacillati</taxon>
        <taxon>Bacillota</taxon>
        <taxon>Bacilli</taxon>
        <taxon>Bacillales</taxon>
        <taxon>Paenibacillaceae</taxon>
        <taxon>Paenibacillus</taxon>
    </lineage>
</organism>
<dbReference type="InterPro" id="IPR020449">
    <property type="entry name" value="Tscrpt_reg_AraC-type_HTH"/>
</dbReference>
<dbReference type="SUPFAM" id="SSF52172">
    <property type="entry name" value="CheY-like"/>
    <property type="match status" value="1"/>
</dbReference>
<dbReference type="EMBL" id="JAGGLB010000058">
    <property type="protein sequence ID" value="MBP1996830.1"/>
    <property type="molecule type" value="Genomic_DNA"/>
</dbReference>
<feature type="modified residue" description="4-aspartylphosphate" evidence="8">
    <location>
        <position position="57"/>
    </location>
</feature>
<evidence type="ECO:0000256" key="2">
    <source>
        <dbReference type="ARBA" id="ARBA00022490"/>
    </source>
</evidence>
<evidence type="ECO:0000256" key="3">
    <source>
        <dbReference type="ARBA" id="ARBA00022553"/>
    </source>
</evidence>
<dbReference type="Proteomes" id="UP001519287">
    <property type="component" value="Unassembled WGS sequence"/>
</dbReference>
<evidence type="ECO:0000313" key="11">
    <source>
        <dbReference type="EMBL" id="MBP1996830.1"/>
    </source>
</evidence>
<evidence type="ECO:0000256" key="6">
    <source>
        <dbReference type="ARBA" id="ARBA00023125"/>
    </source>
</evidence>
<dbReference type="RefSeq" id="WP_209979615.1">
    <property type="nucleotide sequence ID" value="NZ_JAGGLB010000058.1"/>
</dbReference>
<keyword evidence="4" id="KW-0902">Two-component regulatory system</keyword>
<evidence type="ECO:0000256" key="4">
    <source>
        <dbReference type="ARBA" id="ARBA00023012"/>
    </source>
</evidence>
<dbReference type="InterPro" id="IPR018062">
    <property type="entry name" value="HTH_AraC-typ_CS"/>
</dbReference>
<evidence type="ECO:0000256" key="7">
    <source>
        <dbReference type="ARBA" id="ARBA00023163"/>
    </source>
</evidence>
<dbReference type="Pfam" id="PF12833">
    <property type="entry name" value="HTH_18"/>
    <property type="match status" value="1"/>
</dbReference>
<feature type="domain" description="HTH araC/xylS-type" evidence="9">
    <location>
        <begin position="419"/>
        <end position="517"/>
    </location>
</feature>
<sequence length="520" mass="60230">MEQFKLVIIDDEPLIRKGLQTIIQRIAPQWIVVGTAVNGIEALAVIKDNKPDLIITDISMPHMDGISLFTELKKQAQTPHCLVLSGHSEFEYVRSMLLMGALDYLMKPIDSDLLSNQLLRVQTLISDEFHNKLKENEQNQNLREFWIHQLAHGNLYEVEECESKLYELGIPSQMQVYSFSALHFQIPEEEHRDRSTYRYFLFKTAEEIIAENGKVMRGEDGQIIVLTWGSSKEELLEILILLEETMIQFIHKCTRIKIFIGNSPIFEQFHQLQMAWSQAKLSVKFKSIFQNKIIWQNSNLISSKSIGTGKELFVLLQHGDMDKIKGTIERGFNNLDSLEDVPHYLEQYYMELLMRIEEFVILNGTSLEQISHLSLSEIVDKALDKPTSQELIASLICFAEMSLKQIMDNRSKLDPHFFTKIKRYIHDNLNNNLTLQSVAEHVQMNASYLSVLFKQATGQNFIDYVIEQRIELAKSLLKQDELKLYEITNLVGYQSSKHFSKLFKKIVGVLPSEYKRYLGN</sequence>
<name>A0ABS4JAG4_9BACL</name>
<dbReference type="InterPro" id="IPR001789">
    <property type="entry name" value="Sig_transdc_resp-reg_receiver"/>
</dbReference>
<evidence type="ECO:0000256" key="5">
    <source>
        <dbReference type="ARBA" id="ARBA00023015"/>
    </source>
</evidence>
<keyword evidence="7" id="KW-0804">Transcription</keyword>
<comment type="subcellular location">
    <subcellularLocation>
        <location evidence="1">Cytoplasm</location>
    </subcellularLocation>
</comment>
<keyword evidence="3 8" id="KW-0597">Phosphoprotein</keyword>
<keyword evidence="12" id="KW-1185">Reference proteome</keyword>
<dbReference type="InterPro" id="IPR018060">
    <property type="entry name" value="HTH_AraC"/>
</dbReference>
<dbReference type="PROSITE" id="PS01124">
    <property type="entry name" value="HTH_ARAC_FAMILY_2"/>
    <property type="match status" value="1"/>
</dbReference>
<dbReference type="Gene3D" id="1.10.10.60">
    <property type="entry name" value="Homeodomain-like"/>
    <property type="match status" value="2"/>
</dbReference>
<dbReference type="Gene3D" id="3.40.50.2300">
    <property type="match status" value="1"/>
</dbReference>
<evidence type="ECO:0000313" key="12">
    <source>
        <dbReference type="Proteomes" id="UP001519287"/>
    </source>
</evidence>
<dbReference type="PROSITE" id="PS50110">
    <property type="entry name" value="RESPONSE_REGULATORY"/>
    <property type="match status" value="1"/>
</dbReference>
<proteinExistence type="predicted"/>
<evidence type="ECO:0000256" key="8">
    <source>
        <dbReference type="PROSITE-ProRule" id="PRU00169"/>
    </source>
</evidence>
<dbReference type="PRINTS" id="PR00032">
    <property type="entry name" value="HTHARAC"/>
</dbReference>
<dbReference type="SMART" id="SM00342">
    <property type="entry name" value="HTH_ARAC"/>
    <property type="match status" value="1"/>
</dbReference>
<dbReference type="CDD" id="cd17536">
    <property type="entry name" value="REC_YesN-like"/>
    <property type="match status" value="1"/>
</dbReference>
<dbReference type="PANTHER" id="PTHR42713:SF3">
    <property type="entry name" value="TRANSCRIPTIONAL REGULATORY PROTEIN HPTR"/>
    <property type="match status" value="1"/>
</dbReference>
<evidence type="ECO:0000259" key="9">
    <source>
        <dbReference type="PROSITE" id="PS01124"/>
    </source>
</evidence>
<dbReference type="Pfam" id="PF00072">
    <property type="entry name" value="Response_reg"/>
    <property type="match status" value="1"/>
</dbReference>
<protein>
    <submittedName>
        <fullName evidence="11">Two-component system response regulator YesN</fullName>
    </submittedName>
</protein>
<gene>
    <name evidence="11" type="ORF">J2Z66_008490</name>
</gene>
<keyword evidence="5" id="KW-0805">Transcription regulation</keyword>
<dbReference type="SMART" id="SM00448">
    <property type="entry name" value="REC"/>
    <property type="match status" value="1"/>
</dbReference>
<dbReference type="InterPro" id="IPR051552">
    <property type="entry name" value="HptR"/>
</dbReference>
<evidence type="ECO:0000259" key="10">
    <source>
        <dbReference type="PROSITE" id="PS50110"/>
    </source>
</evidence>
<accession>A0ABS4JAG4</accession>
<feature type="domain" description="Response regulatory" evidence="10">
    <location>
        <begin position="5"/>
        <end position="122"/>
    </location>
</feature>
<dbReference type="PANTHER" id="PTHR42713">
    <property type="entry name" value="HISTIDINE KINASE-RELATED"/>
    <property type="match status" value="1"/>
</dbReference>
<dbReference type="InterPro" id="IPR011006">
    <property type="entry name" value="CheY-like_superfamily"/>
</dbReference>
<dbReference type="InterPro" id="IPR009057">
    <property type="entry name" value="Homeodomain-like_sf"/>
</dbReference>
<reference evidence="11 12" key="1">
    <citation type="submission" date="2021-03" db="EMBL/GenBank/DDBJ databases">
        <title>Genomic Encyclopedia of Type Strains, Phase IV (KMG-IV): sequencing the most valuable type-strain genomes for metagenomic binning, comparative biology and taxonomic classification.</title>
        <authorList>
            <person name="Goeker M."/>
        </authorList>
    </citation>
    <scope>NUCLEOTIDE SEQUENCE [LARGE SCALE GENOMIC DNA]</scope>
    <source>
        <strain evidence="11 12">DSM 26048</strain>
    </source>
</reference>
<keyword evidence="6" id="KW-0238">DNA-binding</keyword>
<comment type="caution">
    <text evidence="11">The sequence shown here is derived from an EMBL/GenBank/DDBJ whole genome shotgun (WGS) entry which is preliminary data.</text>
</comment>
<evidence type="ECO:0000256" key="1">
    <source>
        <dbReference type="ARBA" id="ARBA00004496"/>
    </source>
</evidence>
<dbReference type="SUPFAM" id="SSF46689">
    <property type="entry name" value="Homeodomain-like"/>
    <property type="match status" value="2"/>
</dbReference>